<gene>
    <name evidence="2" type="ORF">ADEAN_000024600</name>
</gene>
<evidence type="ECO:0000313" key="2">
    <source>
        <dbReference type="EMBL" id="CAD2212834.1"/>
    </source>
</evidence>
<dbReference type="Proteomes" id="UP000515908">
    <property type="component" value="Chromosome 01"/>
</dbReference>
<organism evidence="2 3">
    <name type="scientific">Angomonas deanei</name>
    <dbReference type="NCBI Taxonomy" id="59799"/>
    <lineage>
        <taxon>Eukaryota</taxon>
        <taxon>Discoba</taxon>
        <taxon>Euglenozoa</taxon>
        <taxon>Kinetoplastea</taxon>
        <taxon>Metakinetoplastina</taxon>
        <taxon>Trypanosomatida</taxon>
        <taxon>Trypanosomatidae</taxon>
        <taxon>Strigomonadinae</taxon>
        <taxon>Angomonas</taxon>
    </lineage>
</organism>
<accession>A0A7G2C0I9</accession>
<protein>
    <submittedName>
        <fullName evidence="2">Uncharacterized protein</fullName>
    </submittedName>
</protein>
<name>A0A7G2C0I9_9TRYP</name>
<dbReference type="EMBL" id="LR877145">
    <property type="protein sequence ID" value="CAD2212834.1"/>
    <property type="molecule type" value="Genomic_DNA"/>
</dbReference>
<dbReference type="AlphaFoldDB" id="A0A7G2C0I9"/>
<evidence type="ECO:0000256" key="1">
    <source>
        <dbReference type="SAM" id="Coils"/>
    </source>
</evidence>
<keyword evidence="1" id="KW-0175">Coiled coil</keyword>
<proteinExistence type="predicted"/>
<evidence type="ECO:0000313" key="3">
    <source>
        <dbReference type="Proteomes" id="UP000515908"/>
    </source>
</evidence>
<feature type="coiled-coil region" evidence="1">
    <location>
        <begin position="34"/>
        <end position="64"/>
    </location>
</feature>
<dbReference type="VEuPathDB" id="TriTrypDB:ADEAN_000024600"/>
<reference evidence="2 3" key="1">
    <citation type="submission" date="2020-08" db="EMBL/GenBank/DDBJ databases">
        <authorList>
            <person name="Newling K."/>
            <person name="Davey J."/>
            <person name="Forrester S."/>
        </authorList>
    </citation>
    <scope>NUCLEOTIDE SEQUENCE [LARGE SCALE GENOMIC DNA]</scope>
    <source>
        <strain evidence="3">Crithidia deanei Carvalho (ATCC PRA-265)</strain>
    </source>
</reference>
<keyword evidence="3" id="KW-1185">Reference proteome</keyword>
<sequence>MNDSVPSAFFAQWIALEAEKSLFQQQVMEGAIERTALQGEVRRLEAVNAELRRANDELMEEHRDFPGRDD</sequence>